<sequence length="340" mass="38610">MNDPHIATLGNHYHLWVREHPQAADDIAADVEDLLVDAGVTFDSVTARLKTWPSLKAKAKQTRPDGSLAYPDPWNDIHDLVGVRVTTYHSTEIPRAISVLRDSFQVVKSVDKTEETRVSGSFGYGSHHLVLRVPHNTLDLAEYRGLSFEVQVRTVLQHAWAEFEHDIRYKRGDQENNHLDPQVDRAFTLAAGLIELADQQFDQIAAIQSGSADTSDNLELKAETLPGVLAVLLGTNFPLSRFEHYRWLEELLSAHGITRVKQLRGLLDKSRIDAVTVAMKYRFRPSQVRLIDDLLLEKFGRSHIQKTGRTGNRAEHRLARLRHRWHLLRDAGLVVEDSEH</sequence>
<keyword evidence="1" id="KW-0808">Transferase</keyword>
<evidence type="ECO:0000313" key="2">
    <source>
        <dbReference type="Proteomes" id="UP000516320"/>
    </source>
</evidence>
<protein>
    <submittedName>
        <fullName evidence="1">GTP pyrophosphokinase family protein</fullName>
    </submittedName>
</protein>
<dbReference type="SUPFAM" id="SSF81301">
    <property type="entry name" value="Nucleotidyltransferase"/>
    <property type="match status" value="1"/>
</dbReference>
<keyword evidence="2" id="KW-1185">Reference proteome</keyword>
<proteinExistence type="predicted"/>
<dbReference type="Gene3D" id="1.10.287.860">
    <property type="entry name" value="Nucleotidyltransferase"/>
    <property type="match status" value="1"/>
</dbReference>
<keyword evidence="1" id="KW-0418">Kinase</keyword>
<accession>A0A7H0SPQ8</accession>
<name>A0A7H0SPQ8_9CORY</name>
<reference evidence="1 2" key="1">
    <citation type="submission" date="2019-12" db="EMBL/GenBank/DDBJ databases">
        <title>Corynebacterium sp. nov., isolated from feces of the Anser Albifrons in China.</title>
        <authorList>
            <person name="Liu Q."/>
        </authorList>
    </citation>
    <scope>NUCLEOTIDE SEQUENCE [LARGE SCALE GENOMIC DNA]</scope>
    <source>
        <strain evidence="1 2">4H37-19</strain>
    </source>
</reference>
<dbReference type="CDD" id="cd05399">
    <property type="entry name" value="NT_Rel-Spo_like"/>
    <property type="match status" value="1"/>
</dbReference>
<dbReference type="InterPro" id="IPR007685">
    <property type="entry name" value="RelA_SpoT"/>
</dbReference>
<dbReference type="RefSeq" id="WP_187973847.1">
    <property type="nucleotide sequence ID" value="NZ_CP046884.1"/>
</dbReference>
<dbReference type="KEGG" id="cpoy:GP475_07695"/>
<dbReference type="SMART" id="SM00954">
    <property type="entry name" value="RelA_SpoT"/>
    <property type="match status" value="1"/>
</dbReference>
<evidence type="ECO:0000313" key="1">
    <source>
        <dbReference type="EMBL" id="QNQ90533.1"/>
    </source>
</evidence>
<gene>
    <name evidence="1" type="ORF">GP475_07695</name>
</gene>
<dbReference type="Proteomes" id="UP000516320">
    <property type="component" value="Chromosome"/>
</dbReference>
<dbReference type="Pfam" id="PF04607">
    <property type="entry name" value="RelA_SpoT"/>
    <property type="match status" value="1"/>
</dbReference>
<dbReference type="GO" id="GO:0016301">
    <property type="term" value="F:kinase activity"/>
    <property type="evidence" value="ECO:0007669"/>
    <property type="project" value="UniProtKB-KW"/>
</dbReference>
<dbReference type="PANTHER" id="PTHR41773">
    <property type="entry name" value="GTP PYROPHOSPHATASE-RELATED"/>
    <property type="match status" value="1"/>
</dbReference>
<dbReference type="GO" id="GO:0015969">
    <property type="term" value="P:guanosine tetraphosphate metabolic process"/>
    <property type="evidence" value="ECO:0007669"/>
    <property type="project" value="InterPro"/>
</dbReference>
<dbReference type="AlphaFoldDB" id="A0A7H0SPQ8"/>
<dbReference type="InterPro" id="IPR043519">
    <property type="entry name" value="NT_sf"/>
</dbReference>
<dbReference type="EMBL" id="CP046884">
    <property type="protein sequence ID" value="QNQ90533.1"/>
    <property type="molecule type" value="Genomic_DNA"/>
</dbReference>
<organism evidence="1 2">
    <name type="scientific">Corynebacterium poyangense</name>
    <dbReference type="NCBI Taxonomy" id="2684405"/>
    <lineage>
        <taxon>Bacteria</taxon>
        <taxon>Bacillati</taxon>
        <taxon>Actinomycetota</taxon>
        <taxon>Actinomycetes</taxon>
        <taxon>Mycobacteriales</taxon>
        <taxon>Corynebacteriaceae</taxon>
        <taxon>Corynebacterium</taxon>
    </lineage>
</organism>
<dbReference type="PANTHER" id="PTHR41773:SF1">
    <property type="entry name" value="RELA_SPOT DOMAIN-CONTAINING PROTEIN"/>
    <property type="match status" value="1"/>
</dbReference>
<dbReference type="Gene3D" id="3.30.460.10">
    <property type="entry name" value="Beta Polymerase, domain 2"/>
    <property type="match status" value="1"/>
</dbReference>